<dbReference type="AlphaFoldDB" id="Q1IU96"/>
<keyword evidence="6" id="KW-1185">Reference proteome</keyword>
<feature type="region of interest" description="Disordered" evidence="2">
    <location>
        <begin position="26"/>
        <end position="52"/>
    </location>
</feature>
<evidence type="ECO:0000256" key="3">
    <source>
        <dbReference type="SAM" id="SignalP"/>
    </source>
</evidence>
<feature type="compositionally biased region" description="Low complexity" evidence="2">
    <location>
        <begin position="38"/>
        <end position="52"/>
    </location>
</feature>
<dbReference type="PANTHER" id="PTHR33734:SF22">
    <property type="entry name" value="MEMBRANE-BOUND LYTIC MUREIN TRANSGLYCOSYLASE D"/>
    <property type="match status" value="1"/>
</dbReference>
<dbReference type="SMART" id="SM00257">
    <property type="entry name" value="LysM"/>
    <property type="match status" value="3"/>
</dbReference>
<feature type="chain" id="PRO_5004191338" evidence="3">
    <location>
        <begin position="21"/>
        <end position="638"/>
    </location>
</feature>
<dbReference type="eggNOG" id="COG0741">
    <property type="taxonomic scope" value="Bacteria"/>
</dbReference>
<feature type="signal peptide" evidence="3">
    <location>
        <begin position="1"/>
        <end position="20"/>
    </location>
</feature>
<dbReference type="GO" id="GO:0000270">
    <property type="term" value="P:peptidoglycan metabolic process"/>
    <property type="evidence" value="ECO:0007669"/>
    <property type="project" value="InterPro"/>
</dbReference>
<dbReference type="STRING" id="204669.Acid345_0549"/>
<dbReference type="SUPFAM" id="SSF54106">
    <property type="entry name" value="LysM domain"/>
    <property type="match status" value="3"/>
</dbReference>
<dbReference type="CDD" id="cd00118">
    <property type="entry name" value="LysM"/>
    <property type="match status" value="3"/>
</dbReference>
<sequence length="638" mass="70140">MRIRSFWSLCLLGAMIITTACETDNPKKAATTPPPQATAPTLATPQSDAAPATAPVATAAPAGDSVTELIAKAEKEFKAGQSNYAAGHLEAAKDNFDQAFKTMLSSNLDVHSDERLENEFDKIVESVHELELQALKEGDGFTEQKSEPAPIDEANEVTFPVDPNIKAQALAEIRQTRSDLPLVMNDQIAGYISYFSSRAKGTLANGMARSGMYREMIQRVLKEEGVPQDLIYLAQAESGFRPLALSRAGARGMWQFMASRGGQYGLDRNWWVDDRQDPEKATRAAARHLKDLYHMFGDWYLAMAAYNSGPLTVQRAVQRTGYADFWELYKRGVLPGETKNYVPIIIAITIMSKNPAQYGLTEVQFDAAIQGDSVTIDYPVDLRLVAECVDGSVSTLQELNPSLLRMTTPKDQSFTLHVPTGTKDKFEQNIAAIPLEKRVLWRFHRVQPGDTLASIAHKYHVSSDAIAEANDLPDEEVRTDAKLIIPVASSKGSQSASNEGGGYSKKPVSYKVRKGDTIASIADDFGVPADKIRRWNHISGDSVKQGRVLHIYKPTGDEEEASSTRSRSSSKKAAPELSSKSQAKSSDEKKQSAMHHTVKRGETLSSIANQYNTTVAELKKYNPNTSKLRPGDVLVIRR</sequence>
<keyword evidence="3" id="KW-0732">Signal</keyword>
<comment type="similarity">
    <text evidence="1">Belongs to the transglycosylase Slt family.</text>
</comment>
<dbReference type="Gene3D" id="1.10.530.10">
    <property type="match status" value="1"/>
</dbReference>
<dbReference type="HOGENOM" id="CLU_009520_1_3_0"/>
<dbReference type="KEGG" id="aba:Acid345_0549"/>
<dbReference type="GO" id="GO:0008933">
    <property type="term" value="F:peptidoglycan lytic transglycosylase activity"/>
    <property type="evidence" value="ECO:0007669"/>
    <property type="project" value="InterPro"/>
</dbReference>
<feature type="region of interest" description="Disordered" evidence="2">
    <location>
        <begin position="553"/>
        <end position="605"/>
    </location>
</feature>
<dbReference type="PANTHER" id="PTHR33734">
    <property type="entry name" value="LYSM DOMAIN-CONTAINING GPI-ANCHORED PROTEIN 2"/>
    <property type="match status" value="1"/>
</dbReference>
<dbReference type="OrthoDB" id="9815002at2"/>
<protein>
    <submittedName>
        <fullName evidence="5">Lytic transglycosylase, catalytic</fullName>
    </submittedName>
</protein>
<dbReference type="EnsemblBacteria" id="ABF39554">
    <property type="protein sequence ID" value="ABF39554"/>
    <property type="gene ID" value="Acid345_0549"/>
</dbReference>
<dbReference type="GO" id="GO:0016020">
    <property type="term" value="C:membrane"/>
    <property type="evidence" value="ECO:0007669"/>
    <property type="project" value="InterPro"/>
</dbReference>
<gene>
    <name evidence="5" type="ordered locus">Acid345_0549</name>
</gene>
<dbReference type="Gene3D" id="3.10.350.10">
    <property type="entry name" value="LysM domain"/>
    <property type="match status" value="3"/>
</dbReference>
<organism evidence="5 6">
    <name type="scientific">Koribacter versatilis (strain Ellin345)</name>
    <dbReference type="NCBI Taxonomy" id="204669"/>
    <lineage>
        <taxon>Bacteria</taxon>
        <taxon>Pseudomonadati</taxon>
        <taxon>Acidobacteriota</taxon>
        <taxon>Terriglobia</taxon>
        <taxon>Terriglobales</taxon>
        <taxon>Candidatus Korobacteraceae</taxon>
        <taxon>Candidatus Korobacter</taxon>
    </lineage>
</organism>
<accession>Q1IU96</accession>
<dbReference type="InterPro" id="IPR036779">
    <property type="entry name" value="LysM_dom_sf"/>
</dbReference>
<dbReference type="Pfam" id="PF01476">
    <property type="entry name" value="LysM"/>
    <property type="match status" value="3"/>
</dbReference>
<dbReference type="RefSeq" id="WP_011521356.1">
    <property type="nucleotide sequence ID" value="NC_008009.1"/>
</dbReference>
<evidence type="ECO:0000256" key="1">
    <source>
        <dbReference type="ARBA" id="ARBA00007734"/>
    </source>
</evidence>
<reference evidence="5 6" key="1">
    <citation type="journal article" date="2009" name="Appl. Environ. Microbiol.">
        <title>Three genomes from the phylum Acidobacteria provide insight into the lifestyles of these microorganisms in soils.</title>
        <authorList>
            <person name="Ward N.L."/>
            <person name="Challacombe J.F."/>
            <person name="Janssen P.H."/>
            <person name="Henrissat B."/>
            <person name="Coutinho P.M."/>
            <person name="Wu M."/>
            <person name="Xie G."/>
            <person name="Haft D.H."/>
            <person name="Sait M."/>
            <person name="Badger J."/>
            <person name="Barabote R.D."/>
            <person name="Bradley B."/>
            <person name="Brettin T.S."/>
            <person name="Brinkac L.M."/>
            <person name="Bruce D."/>
            <person name="Creasy T."/>
            <person name="Daugherty S.C."/>
            <person name="Davidsen T.M."/>
            <person name="DeBoy R.T."/>
            <person name="Detter J.C."/>
            <person name="Dodson R.J."/>
            <person name="Durkin A.S."/>
            <person name="Ganapathy A."/>
            <person name="Gwinn-Giglio M."/>
            <person name="Han C.S."/>
            <person name="Khouri H."/>
            <person name="Kiss H."/>
            <person name="Kothari S.P."/>
            <person name="Madupu R."/>
            <person name="Nelson K.E."/>
            <person name="Nelson W.C."/>
            <person name="Paulsen I."/>
            <person name="Penn K."/>
            <person name="Ren Q."/>
            <person name="Rosovitz M.J."/>
            <person name="Selengut J.D."/>
            <person name="Shrivastava S."/>
            <person name="Sullivan S.A."/>
            <person name="Tapia R."/>
            <person name="Thompson L.S."/>
            <person name="Watkins K.L."/>
            <person name="Yang Q."/>
            <person name="Yu C."/>
            <person name="Zafar N."/>
            <person name="Zhou L."/>
            <person name="Kuske C.R."/>
        </authorList>
    </citation>
    <scope>NUCLEOTIDE SEQUENCE [LARGE SCALE GENOMIC DNA]</scope>
    <source>
        <strain evidence="5 6">Ellin345</strain>
    </source>
</reference>
<evidence type="ECO:0000256" key="2">
    <source>
        <dbReference type="SAM" id="MobiDB-lite"/>
    </source>
</evidence>
<dbReference type="InterPro" id="IPR018392">
    <property type="entry name" value="LysM"/>
</dbReference>
<name>Q1IU96_KORVE</name>
<dbReference type="PROSITE" id="PS51257">
    <property type="entry name" value="PROKAR_LIPOPROTEIN"/>
    <property type="match status" value="1"/>
</dbReference>
<dbReference type="PROSITE" id="PS00922">
    <property type="entry name" value="TRANSGLYCOSYLASE"/>
    <property type="match status" value="1"/>
</dbReference>
<dbReference type="SUPFAM" id="SSF53955">
    <property type="entry name" value="Lysozyme-like"/>
    <property type="match status" value="1"/>
</dbReference>
<dbReference type="eggNOG" id="COG1388">
    <property type="taxonomic scope" value="Bacteria"/>
</dbReference>
<dbReference type="Proteomes" id="UP000002432">
    <property type="component" value="Chromosome"/>
</dbReference>
<feature type="domain" description="LysM" evidence="4">
    <location>
        <begin position="594"/>
        <end position="638"/>
    </location>
</feature>
<proteinExistence type="inferred from homology"/>
<dbReference type="CAZy" id="CBM50">
    <property type="family name" value="Carbohydrate-Binding Module Family 50"/>
</dbReference>
<dbReference type="PROSITE" id="PS51782">
    <property type="entry name" value="LYSM"/>
    <property type="match status" value="3"/>
</dbReference>
<dbReference type="InterPro" id="IPR000189">
    <property type="entry name" value="Transglyc_AS"/>
</dbReference>
<dbReference type="CAZy" id="GH23">
    <property type="family name" value="Glycoside Hydrolase Family 23"/>
</dbReference>
<evidence type="ECO:0000313" key="6">
    <source>
        <dbReference type="Proteomes" id="UP000002432"/>
    </source>
</evidence>
<dbReference type="CDD" id="cd16894">
    <property type="entry name" value="MltD-like"/>
    <property type="match status" value="1"/>
</dbReference>
<dbReference type="EMBL" id="CP000360">
    <property type="protein sequence ID" value="ABF39554.1"/>
    <property type="molecule type" value="Genomic_DNA"/>
</dbReference>
<feature type="domain" description="LysM" evidence="4">
    <location>
        <begin position="442"/>
        <end position="485"/>
    </location>
</feature>
<dbReference type="InterPro" id="IPR008258">
    <property type="entry name" value="Transglycosylase_SLT_dom_1"/>
</dbReference>
<evidence type="ECO:0000313" key="5">
    <source>
        <dbReference type="EMBL" id="ABF39554.1"/>
    </source>
</evidence>
<evidence type="ECO:0000259" key="4">
    <source>
        <dbReference type="PROSITE" id="PS51782"/>
    </source>
</evidence>
<dbReference type="InterPro" id="IPR023346">
    <property type="entry name" value="Lysozyme-like_dom_sf"/>
</dbReference>
<feature type="domain" description="LysM" evidence="4">
    <location>
        <begin position="508"/>
        <end position="551"/>
    </location>
</feature>
<feature type="region of interest" description="Disordered" evidence="2">
    <location>
        <begin position="489"/>
        <end position="508"/>
    </location>
</feature>
<dbReference type="Pfam" id="PF01464">
    <property type="entry name" value="SLT"/>
    <property type="match status" value="1"/>
</dbReference>